<organism evidence="3 4">
    <name type="scientific">Crassostrea virginica</name>
    <name type="common">Eastern oyster</name>
    <dbReference type="NCBI Taxonomy" id="6565"/>
    <lineage>
        <taxon>Eukaryota</taxon>
        <taxon>Metazoa</taxon>
        <taxon>Spiralia</taxon>
        <taxon>Lophotrochozoa</taxon>
        <taxon>Mollusca</taxon>
        <taxon>Bivalvia</taxon>
        <taxon>Autobranchia</taxon>
        <taxon>Pteriomorphia</taxon>
        <taxon>Ostreida</taxon>
        <taxon>Ostreoidea</taxon>
        <taxon>Ostreidae</taxon>
        <taxon>Crassostrea</taxon>
    </lineage>
</organism>
<evidence type="ECO:0000256" key="1">
    <source>
        <dbReference type="SAM" id="Coils"/>
    </source>
</evidence>
<feature type="coiled-coil region" evidence="1">
    <location>
        <begin position="179"/>
        <end position="239"/>
    </location>
</feature>
<dbReference type="KEGG" id="cvn:111117274"/>
<dbReference type="Proteomes" id="UP000694844">
    <property type="component" value="Chromosome 10"/>
</dbReference>
<dbReference type="GO" id="GO:0005634">
    <property type="term" value="C:nucleus"/>
    <property type="evidence" value="ECO:0007669"/>
    <property type="project" value="TreeGrafter"/>
</dbReference>
<dbReference type="PANTHER" id="PTHR23098:SF16">
    <property type="entry name" value="REGULATORY PROTEIN ZESTE"/>
    <property type="match status" value="1"/>
</dbReference>
<gene>
    <name evidence="4" type="primary">LOC111117274</name>
</gene>
<reference evidence="4" key="1">
    <citation type="submission" date="2025-08" db="UniProtKB">
        <authorList>
            <consortium name="RefSeq"/>
        </authorList>
    </citation>
    <scope>IDENTIFICATION</scope>
    <source>
        <tissue evidence="4">Whole sample</tissue>
    </source>
</reference>
<dbReference type="Pfam" id="PF13873">
    <property type="entry name" value="Myb_DNA-bind_5"/>
    <property type="match status" value="1"/>
</dbReference>
<proteinExistence type="predicted"/>
<keyword evidence="3" id="KW-1185">Reference proteome</keyword>
<dbReference type="RefSeq" id="XP_022312048.1">
    <property type="nucleotide sequence ID" value="XM_022456340.1"/>
</dbReference>
<protein>
    <submittedName>
        <fullName evidence="4">Uncharacterized protein LOC111117274</fullName>
    </submittedName>
</protein>
<dbReference type="PANTHER" id="PTHR23098">
    <property type="entry name" value="AGAP001331-PA-RELATED"/>
    <property type="match status" value="1"/>
</dbReference>
<evidence type="ECO:0000313" key="3">
    <source>
        <dbReference type="Proteomes" id="UP000694844"/>
    </source>
</evidence>
<dbReference type="AlphaFoldDB" id="A0A8B8C8H5"/>
<keyword evidence="1" id="KW-0175">Coiled coil</keyword>
<sequence>MAEKDLEKFISAAKRKRGANWSTEEEIILIEEVLKFENRLFGKMKGAGVKGKHGKIKEETWQSITDTLNSQFRNGRTSESLSKKYDNIKQRAKDKIDGIRRPKTGGGPPPAPLTQAEEALYQAMDTRPNIVGLVGGIDSDEPLACAADSLSSTVVENDMCVEACASGDASNSHTDRRSTEKKKKKKVAIREILEELEIENLKLENEKLAQEMKKLMLEQKKLETEEKKLQSELEFVEMKKSYMICKFNAEFPECLLNPTCT</sequence>
<dbReference type="InterPro" id="IPR028002">
    <property type="entry name" value="Myb_DNA-bind_5"/>
</dbReference>
<feature type="domain" description="Myb/SANT-like DNA-binding" evidence="2">
    <location>
        <begin position="17"/>
        <end position="96"/>
    </location>
</feature>
<name>A0A8B8C8H5_CRAVI</name>
<evidence type="ECO:0000259" key="2">
    <source>
        <dbReference type="Pfam" id="PF13873"/>
    </source>
</evidence>
<evidence type="ECO:0000313" key="4">
    <source>
        <dbReference type="RefSeq" id="XP_022312048.1"/>
    </source>
</evidence>
<dbReference type="OrthoDB" id="6131731at2759"/>
<dbReference type="GeneID" id="111117274"/>
<accession>A0A8B8C8H5</accession>